<protein>
    <submittedName>
        <fullName evidence="1">Unannotated protein</fullName>
    </submittedName>
</protein>
<sequence length="48" mass="5199">MSQPGSILSLIRRYPCSTYELTSSANASRSFAIPTETPQATLDLVAPR</sequence>
<gene>
    <name evidence="1" type="ORF">UFOPK3608_00642</name>
</gene>
<accession>A0A6J7GS04</accession>
<reference evidence="1" key="1">
    <citation type="submission" date="2020-05" db="EMBL/GenBank/DDBJ databases">
        <authorList>
            <person name="Chiriac C."/>
            <person name="Salcher M."/>
            <person name="Ghai R."/>
            <person name="Kavagutti S V."/>
        </authorList>
    </citation>
    <scope>NUCLEOTIDE SEQUENCE</scope>
</reference>
<dbReference type="AlphaFoldDB" id="A0A6J7GS04"/>
<proteinExistence type="predicted"/>
<name>A0A6J7GS04_9ZZZZ</name>
<evidence type="ECO:0000313" key="1">
    <source>
        <dbReference type="EMBL" id="CAB4906209.1"/>
    </source>
</evidence>
<organism evidence="1">
    <name type="scientific">freshwater metagenome</name>
    <dbReference type="NCBI Taxonomy" id="449393"/>
    <lineage>
        <taxon>unclassified sequences</taxon>
        <taxon>metagenomes</taxon>
        <taxon>ecological metagenomes</taxon>
    </lineage>
</organism>
<dbReference type="EMBL" id="CAFBMP010000030">
    <property type="protein sequence ID" value="CAB4906209.1"/>
    <property type="molecule type" value="Genomic_DNA"/>
</dbReference>